<dbReference type="Pfam" id="PF05199">
    <property type="entry name" value="GMC_oxred_C"/>
    <property type="match status" value="1"/>
</dbReference>
<evidence type="ECO:0000256" key="2">
    <source>
        <dbReference type="ARBA" id="ARBA00010790"/>
    </source>
</evidence>
<dbReference type="RefSeq" id="WP_188242403.1">
    <property type="nucleotide sequence ID" value="NZ_JABTCF010000001.1"/>
</dbReference>
<feature type="domain" description="Glucose-methanol-choline oxidoreductase C-terminal" evidence="8">
    <location>
        <begin position="438"/>
        <end position="556"/>
    </location>
</feature>
<accession>A0ABR7UZQ4</accession>
<keyword evidence="4" id="KW-0274">FAD</keyword>
<dbReference type="SUPFAM" id="SSF51905">
    <property type="entry name" value="FAD/NAD(P)-binding domain"/>
    <property type="match status" value="1"/>
</dbReference>
<dbReference type="EMBL" id="JABTCF010000001">
    <property type="protein sequence ID" value="MBD0776896.1"/>
    <property type="molecule type" value="Genomic_DNA"/>
</dbReference>
<dbReference type="PANTHER" id="PTHR42784:SF1">
    <property type="entry name" value="PYRANOSE 2-OXIDASE"/>
    <property type="match status" value="1"/>
</dbReference>
<evidence type="ECO:0000256" key="4">
    <source>
        <dbReference type="ARBA" id="ARBA00022827"/>
    </source>
</evidence>
<dbReference type="SUPFAM" id="SSF54373">
    <property type="entry name" value="FAD-linked reductases, C-terminal domain"/>
    <property type="match status" value="1"/>
</dbReference>
<dbReference type="InterPro" id="IPR003953">
    <property type="entry name" value="FAD-dep_OxRdtase_2_FAD-bd"/>
</dbReference>
<evidence type="ECO:0000259" key="8">
    <source>
        <dbReference type="Pfam" id="PF05199"/>
    </source>
</evidence>
<proteinExistence type="inferred from homology"/>
<feature type="domain" description="FAD-dependent oxidoreductase 2 FAD-binding" evidence="7">
    <location>
        <begin position="11"/>
        <end position="43"/>
    </location>
</feature>
<comment type="cofactor">
    <cofactor evidence="1">
        <name>FAD</name>
        <dbReference type="ChEBI" id="CHEBI:57692"/>
    </cofactor>
</comment>
<gene>
    <name evidence="9" type="ORF">HPE56_03740</name>
</gene>
<comment type="caution">
    <text evidence="9">The sequence shown here is derived from an EMBL/GenBank/DDBJ whole genome shotgun (WGS) entry which is preliminary data.</text>
</comment>
<evidence type="ECO:0000256" key="3">
    <source>
        <dbReference type="ARBA" id="ARBA00022630"/>
    </source>
</evidence>
<keyword evidence="10" id="KW-1185">Reference proteome</keyword>
<dbReference type="Pfam" id="PF00732">
    <property type="entry name" value="GMC_oxred_N"/>
    <property type="match status" value="1"/>
</dbReference>
<evidence type="ECO:0000256" key="1">
    <source>
        <dbReference type="ARBA" id="ARBA00001974"/>
    </source>
</evidence>
<evidence type="ECO:0000313" key="9">
    <source>
        <dbReference type="EMBL" id="MBD0776896.1"/>
    </source>
</evidence>
<dbReference type="InterPro" id="IPR007867">
    <property type="entry name" value="GMC_OxRtase_C"/>
</dbReference>
<dbReference type="InterPro" id="IPR000172">
    <property type="entry name" value="GMC_OxRdtase_N"/>
</dbReference>
<dbReference type="InterPro" id="IPR036188">
    <property type="entry name" value="FAD/NAD-bd_sf"/>
</dbReference>
<dbReference type="InterPro" id="IPR051473">
    <property type="entry name" value="P2Ox-like"/>
</dbReference>
<reference evidence="9" key="1">
    <citation type="submission" date="2020-05" db="EMBL/GenBank/DDBJ databases">
        <title>The draft genome sequence of Maribacter sp. ANRC-HE7.</title>
        <authorList>
            <person name="Mu L."/>
        </authorList>
    </citation>
    <scope>NUCLEOTIDE SEQUENCE</scope>
    <source>
        <strain evidence="9">ANRC-HE7</strain>
    </source>
</reference>
<dbReference type="Gene3D" id="3.50.50.60">
    <property type="entry name" value="FAD/NAD(P)-binding domain"/>
    <property type="match status" value="2"/>
</dbReference>
<protein>
    <submittedName>
        <fullName evidence="9">GMC family oxidoreductase</fullName>
    </submittedName>
</protein>
<keyword evidence="5" id="KW-0560">Oxidoreductase</keyword>
<evidence type="ECO:0000256" key="5">
    <source>
        <dbReference type="ARBA" id="ARBA00023002"/>
    </source>
</evidence>
<dbReference type="Pfam" id="PF00890">
    <property type="entry name" value="FAD_binding_2"/>
    <property type="match status" value="1"/>
</dbReference>
<evidence type="ECO:0000259" key="7">
    <source>
        <dbReference type="Pfam" id="PF00890"/>
    </source>
</evidence>
<comment type="similarity">
    <text evidence="2">Belongs to the GMC oxidoreductase family.</text>
</comment>
<dbReference type="Proteomes" id="UP001166021">
    <property type="component" value="Unassembled WGS sequence"/>
</dbReference>
<feature type="domain" description="Glucose-methanol-choline oxidoreductase N-terminal" evidence="6">
    <location>
        <begin position="205"/>
        <end position="325"/>
    </location>
</feature>
<dbReference type="PANTHER" id="PTHR42784">
    <property type="entry name" value="PYRANOSE 2-OXIDASE"/>
    <property type="match status" value="1"/>
</dbReference>
<evidence type="ECO:0000259" key="6">
    <source>
        <dbReference type="Pfam" id="PF00732"/>
    </source>
</evidence>
<keyword evidence="3" id="KW-0285">Flavoprotein</keyword>
<organism evidence="9 10">
    <name type="scientific">Maribacter aquimaris</name>
    <dbReference type="NCBI Taxonomy" id="2737171"/>
    <lineage>
        <taxon>Bacteria</taxon>
        <taxon>Pseudomonadati</taxon>
        <taxon>Bacteroidota</taxon>
        <taxon>Flavobacteriia</taxon>
        <taxon>Flavobacteriales</taxon>
        <taxon>Flavobacteriaceae</taxon>
        <taxon>Maribacter</taxon>
    </lineage>
</organism>
<sequence length="573" mass="63853">MQIKESTEVYDVIIVGSGAGGGMATKQLADAGFKVAVVEAGPFFDPKDLEQMTQFKWPYESPRRGASKTRAFGEWDMAYGGWEIEGEPYTHAEGTKFDWFRSHMLGGRTNHWGRISLRFGPRDFKHKDVDGHGDNWPISYEDVKPYYDKVDKLIGVFGTKEGRPNDPDGFFLPPPKPRLHELFYINGARKSGVPVIPGRLSMLTKKINNERGVCFYCGQCSRACSVYADFSSGSCLIFPAQKNGGQIKIFVNSVVREVTTNEEGKATGVSYISKDDRKEYKLKGKVVVLAASACSSARILLNSKSKQHPNGLGNSSNLVGKYLHDSTGSSRVAFIPGLMNRKTSYNEDGVGGMHVYSPWWGDNSKLDFPRGYHIEISGGMSMPSYGFAYDPNEFNKFFGSKVGGYGDSLRDDVKKYYGAVVGLAGRGEGIARKDNYCEIDPTTVDKYGIPVLKFNYQWSDLEKKQAKHMQDTFEEIFHNMGGEPLGEKPGKEKDYGLLAPGRIIHEVGTTRMGNDPKTSVTNKYQQLHDVDNVFIVDAGPFVSQADKNCTWTILALSWRASDYIIKQLKQRNI</sequence>
<name>A0ABR7UZQ4_9FLAO</name>
<evidence type="ECO:0000313" key="10">
    <source>
        <dbReference type="Proteomes" id="UP001166021"/>
    </source>
</evidence>